<reference evidence="2" key="1">
    <citation type="submission" date="2022-07" db="EMBL/GenBank/DDBJ databases">
        <title>Genome Sequence of Physisporinus lineatus.</title>
        <authorList>
            <person name="Buettner E."/>
        </authorList>
    </citation>
    <scope>NUCLEOTIDE SEQUENCE</scope>
    <source>
        <strain evidence="2">VT162</strain>
    </source>
</reference>
<name>A0AAD5V9V2_9APHY</name>
<protein>
    <submittedName>
        <fullName evidence="2">Uncharacterized protein</fullName>
    </submittedName>
</protein>
<evidence type="ECO:0000256" key="1">
    <source>
        <dbReference type="SAM" id="MobiDB-lite"/>
    </source>
</evidence>
<dbReference type="AlphaFoldDB" id="A0AAD5V9V2"/>
<dbReference type="EMBL" id="JANAWD010000038">
    <property type="protein sequence ID" value="KAJ3489839.1"/>
    <property type="molecule type" value="Genomic_DNA"/>
</dbReference>
<accession>A0AAD5V9V2</accession>
<keyword evidence="3" id="KW-1185">Reference proteome</keyword>
<evidence type="ECO:0000313" key="3">
    <source>
        <dbReference type="Proteomes" id="UP001212997"/>
    </source>
</evidence>
<proteinExistence type="predicted"/>
<evidence type="ECO:0000313" key="2">
    <source>
        <dbReference type="EMBL" id="KAJ3489839.1"/>
    </source>
</evidence>
<comment type="caution">
    <text evidence="2">The sequence shown here is derived from an EMBL/GenBank/DDBJ whole genome shotgun (WGS) entry which is preliminary data.</text>
</comment>
<gene>
    <name evidence="2" type="ORF">NLI96_g1871</name>
</gene>
<feature type="compositionally biased region" description="Basic and acidic residues" evidence="1">
    <location>
        <begin position="644"/>
        <end position="675"/>
    </location>
</feature>
<sequence length="675" mass="77176">MQLRWISQPREAGGGPQFSRIWSYVGGAVMVWRGKYMKNASPADSSNKEATTTASKGIGGVPIFIMSTSLTSNIPRHYLFLGHQVGTISANLEVPFCKRTSHQLRVLVHRELETQTHTPVVDGRIPFIAPSMYPRVEYIALTQSMDLEVGAKQEKRGTANHPVAHIEYVPPSFRPRLPPELQELVIQFMGPKSDFIQDPHDDPYLNGHRAQEDIIQMLSISCRVCRRWVAPCQRLLFLWVILRNSAQLDSLFHLYRASRISHIFPLIRRISVSYDDPDDKFGEALPRIANMAPPNLLRIDVTPYVDDSSGAFDFPFHDSIPKLLTPLYYVRILHLRWQNFANFSDLRQLISCFSGLQVLYFRRDADSGSEVPGALHRISNPLLTRVSCWPIDDFLWPWLSPHGSGMGRRSRCSTAQISRPVPPVSAAVATFIRTMMHRAKGMFDHSDYDLNAEWNWEKCARVDQSQWSLNLYLTYIDPPVYCVSIPLTVLLKFQHHTKTPHPSFDLPQLVEIRAMVHLDGYRILDDTNVAFLFSMWNSDELIHLECLESLKIGMYLNDNNPFGEPEKPQMELEDYLEDLGQIAHREPDFASDVLNRLGRGFEPLRKCNRRYELQITLDGFPIDDVLCELEGIMGPLETEEDVEGTEKGTESRVVRQEAEGPYKDPTDSKCLHETM</sequence>
<feature type="region of interest" description="Disordered" evidence="1">
    <location>
        <begin position="638"/>
        <end position="675"/>
    </location>
</feature>
<dbReference type="Proteomes" id="UP001212997">
    <property type="component" value="Unassembled WGS sequence"/>
</dbReference>
<organism evidence="2 3">
    <name type="scientific">Meripilus lineatus</name>
    <dbReference type="NCBI Taxonomy" id="2056292"/>
    <lineage>
        <taxon>Eukaryota</taxon>
        <taxon>Fungi</taxon>
        <taxon>Dikarya</taxon>
        <taxon>Basidiomycota</taxon>
        <taxon>Agaricomycotina</taxon>
        <taxon>Agaricomycetes</taxon>
        <taxon>Polyporales</taxon>
        <taxon>Meripilaceae</taxon>
        <taxon>Meripilus</taxon>
    </lineage>
</organism>